<dbReference type="SUPFAM" id="SSF55874">
    <property type="entry name" value="ATPase domain of HSP90 chaperone/DNA topoisomerase II/histidine kinase"/>
    <property type="match status" value="1"/>
</dbReference>
<feature type="transmembrane region" description="Helical" evidence="1">
    <location>
        <begin position="131"/>
        <end position="153"/>
    </location>
</feature>
<proteinExistence type="predicted"/>
<feature type="transmembrane region" description="Helical" evidence="1">
    <location>
        <begin position="203"/>
        <end position="224"/>
    </location>
</feature>
<feature type="transmembrane region" description="Helical" evidence="1">
    <location>
        <begin position="165"/>
        <end position="182"/>
    </location>
</feature>
<feature type="transmembrane region" description="Helical" evidence="1">
    <location>
        <begin position="230"/>
        <end position="246"/>
    </location>
</feature>
<dbReference type="InterPro" id="IPR036890">
    <property type="entry name" value="HATPase_C_sf"/>
</dbReference>
<dbReference type="AlphaFoldDB" id="A0A100JHY2"/>
<gene>
    <name evidence="2" type="ORF">SsS58_00219</name>
</gene>
<dbReference type="RefSeq" id="WP_059078056.1">
    <property type="nucleotide sequence ID" value="NZ_BCMM01000001.1"/>
</dbReference>
<dbReference type="EMBL" id="BCMM01000001">
    <property type="protein sequence ID" value="GAQ59881.1"/>
    <property type="molecule type" value="Genomic_DNA"/>
</dbReference>
<sequence>MSLSRQDRLSLVDFLPAQDRPTGPWAQILWDLRAPAPMGVWSTRVTAARIHRYDRVRPFATRGFLLVVLAVLFAYADDARPLAWALLSVGVVQTTLEIYLDGQAHGGARSRFAVVRMLLSWQDDWQWERTLLNATGLLGGLAVPANVLAVLFLTGPGDPGWVKPAALVVALAYANSGIFHVLTDGTYYSANQSLPRFLVTLRAYGWLLVTGVLVAFVALSVHLGKWSPEMVPLAWAACVLPYFVGLKARDCDRSLRAGGEEVALAMNEARDRLAQDFHDMHTGARSLFRALADDEAVSAQVRIDAADFAPMITLVKEMADERAWDAGDKEIALDAVLAQLARDHSLRLTTRLRLGELRSANRELVRQLITTVVSNAAQAMARRAIHDRPVSVSGEVSDGMIHLRISDPLPLIPDGAWCVDGSTLAFMRDRLRRLGGDMTQSEVAGGKEIRGVWSVRPPRLKRESTR</sequence>
<reference evidence="3" key="1">
    <citation type="submission" date="2015-11" db="EMBL/GenBank/DDBJ databases">
        <authorList>
            <consortium name="Cross-ministerial Strategic Innovation Promotion Program (SIP) consortium"/>
            <person name="Tomihama T."/>
            <person name="Ikenaga M."/>
            <person name="Sakai M."/>
            <person name="Okubo T."/>
            <person name="Ikeda S."/>
        </authorList>
    </citation>
    <scope>NUCLEOTIDE SEQUENCE [LARGE SCALE GENOMIC DNA]</scope>
    <source>
        <strain evidence="3">S58</strain>
    </source>
</reference>
<dbReference type="OrthoDB" id="4614509at2"/>
<dbReference type="Gene3D" id="3.30.565.10">
    <property type="entry name" value="Histidine kinase-like ATPase, C-terminal domain"/>
    <property type="match status" value="1"/>
</dbReference>
<evidence type="ECO:0000313" key="3">
    <source>
        <dbReference type="Proteomes" id="UP000067448"/>
    </source>
</evidence>
<accession>A0A100JHY2</accession>
<evidence type="ECO:0000313" key="2">
    <source>
        <dbReference type="EMBL" id="GAQ59881.1"/>
    </source>
</evidence>
<comment type="caution">
    <text evidence="2">The sequence shown here is derived from an EMBL/GenBank/DDBJ whole genome shotgun (WGS) entry which is preliminary data.</text>
</comment>
<evidence type="ECO:0000256" key="1">
    <source>
        <dbReference type="SAM" id="Phobius"/>
    </source>
</evidence>
<feature type="transmembrane region" description="Helical" evidence="1">
    <location>
        <begin position="59"/>
        <end position="76"/>
    </location>
</feature>
<dbReference type="Proteomes" id="UP000067448">
    <property type="component" value="Unassembled WGS sequence"/>
</dbReference>
<keyword evidence="1" id="KW-0812">Transmembrane</keyword>
<protein>
    <submittedName>
        <fullName evidence="2">Uncharacterized protein</fullName>
    </submittedName>
</protein>
<keyword evidence="1" id="KW-1133">Transmembrane helix</keyword>
<organism evidence="2 3">
    <name type="scientific">Streptomyces scabiei</name>
    <dbReference type="NCBI Taxonomy" id="1930"/>
    <lineage>
        <taxon>Bacteria</taxon>
        <taxon>Bacillati</taxon>
        <taxon>Actinomycetota</taxon>
        <taxon>Actinomycetes</taxon>
        <taxon>Kitasatosporales</taxon>
        <taxon>Streptomycetaceae</taxon>
        <taxon>Streptomyces</taxon>
    </lineage>
</organism>
<feature type="transmembrane region" description="Helical" evidence="1">
    <location>
        <begin position="82"/>
        <end position="100"/>
    </location>
</feature>
<reference evidence="2 3" key="2">
    <citation type="journal article" date="2016" name="Genome Announc.">
        <title>Draft Genome Sequences of Streptomyces scabiei S58, Streptomyces turgidiscabies T45, and Streptomyces acidiscabies a10, the Pathogens of Potato Common Scab, Isolated in Japan.</title>
        <authorList>
            <person name="Tomihama T."/>
            <person name="Nishi Y."/>
            <person name="Sakai M."/>
            <person name="Ikenaga M."/>
            <person name="Okubo T."/>
            <person name="Ikeda S."/>
        </authorList>
    </citation>
    <scope>NUCLEOTIDE SEQUENCE [LARGE SCALE GENOMIC DNA]</scope>
    <source>
        <strain evidence="2 3">S58</strain>
    </source>
</reference>
<keyword evidence="1" id="KW-0472">Membrane</keyword>
<reference evidence="3" key="3">
    <citation type="submission" date="2016-02" db="EMBL/GenBank/DDBJ databases">
        <title>Draft genome of pathogenic Streptomyces sp. in Japan.</title>
        <authorList>
            <person name="Tomihama T."/>
            <person name="Ikenaga M."/>
            <person name="Sakai M."/>
            <person name="Okubo T."/>
            <person name="Ikeda S."/>
        </authorList>
    </citation>
    <scope>NUCLEOTIDE SEQUENCE [LARGE SCALE GENOMIC DNA]</scope>
    <source>
        <strain evidence="3">S58</strain>
    </source>
</reference>
<name>A0A100JHY2_STRSC</name>